<comment type="catalytic activity">
    <reaction evidence="12">
        <text>ADP-D-ribose + H2O = D-ribose 5-phosphate + AMP + 2 H(+)</text>
        <dbReference type="Rhea" id="RHEA:10412"/>
        <dbReference type="ChEBI" id="CHEBI:15377"/>
        <dbReference type="ChEBI" id="CHEBI:15378"/>
        <dbReference type="ChEBI" id="CHEBI:57967"/>
        <dbReference type="ChEBI" id="CHEBI:78346"/>
        <dbReference type="ChEBI" id="CHEBI:456215"/>
        <dbReference type="EC" id="3.6.1.13"/>
    </reaction>
</comment>
<organism evidence="16 17">
    <name type="scientific">Pontivivens insulae</name>
    <dbReference type="NCBI Taxonomy" id="1639689"/>
    <lineage>
        <taxon>Bacteria</taxon>
        <taxon>Pseudomonadati</taxon>
        <taxon>Pseudomonadota</taxon>
        <taxon>Alphaproteobacteria</taxon>
        <taxon>Rhodobacterales</taxon>
        <taxon>Paracoccaceae</taxon>
        <taxon>Pontivivens</taxon>
    </lineage>
</organism>
<evidence type="ECO:0000256" key="5">
    <source>
        <dbReference type="ARBA" id="ARBA00022723"/>
    </source>
</evidence>
<dbReference type="PANTHER" id="PTHR11839">
    <property type="entry name" value="UDP/ADP-SUGAR PYROPHOSPHATASE"/>
    <property type="match status" value="1"/>
</dbReference>
<dbReference type="Gene3D" id="3.10.490.10">
    <property type="entry name" value="Gamma-glutamyl cyclotransferase-like"/>
    <property type="match status" value="1"/>
</dbReference>
<evidence type="ECO:0000256" key="1">
    <source>
        <dbReference type="ARBA" id="ARBA00001946"/>
    </source>
</evidence>
<dbReference type="InterPro" id="IPR004385">
    <property type="entry name" value="NDP_pyrophosphatase"/>
</dbReference>
<dbReference type="Proteomes" id="UP000244932">
    <property type="component" value="Unassembled WGS sequence"/>
</dbReference>
<dbReference type="PANTHER" id="PTHR11839:SF5">
    <property type="entry name" value="ADP-RIBOSE PYROPHOSPHATASE"/>
    <property type="match status" value="1"/>
</dbReference>
<evidence type="ECO:0000313" key="17">
    <source>
        <dbReference type="Proteomes" id="UP000244932"/>
    </source>
</evidence>
<evidence type="ECO:0000256" key="8">
    <source>
        <dbReference type="ARBA" id="ARBA00025164"/>
    </source>
</evidence>
<evidence type="ECO:0000256" key="14">
    <source>
        <dbReference type="PIRSR" id="PIRSR604385-3"/>
    </source>
</evidence>
<dbReference type="PROSITE" id="PS51462">
    <property type="entry name" value="NUDIX"/>
    <property type="match status" value="1"/>
</dbReference>
<dbReference type="EC" id="3.6.1.13" evidence="3"/>
<comment type="cofactor">
    <cofactor evidence="1 13">
        <name>Mg(2+)</name>
        <dbReference type="ChEBI" id="CHEBI:18420"/>
    </cofactor>
</comment>
<protein>
    <recommendedName>
        <fullName evidence="4">ADP-ribose pyrophosphatase</fullName>
        <ecNumber evidence="3">3.6.1.13</ecNumber>
    </recommendedName>
    <alternativeName>
        <fullName evidence="9">ADP-ribose diphosphatase</fullName>
    </alternativeName>
    <alternativeName>
        <fullName evidence="11">ADP-ribose phosphohydrolase</fullName>
    </alternativeName>
    <alternativeName>
        <fullName evidence="10">Adenosine diphosphoribose pyrophosphatase</fullName>
    </alternativeName>
</protein>
<dbReference type="Pfam" id="PF06094">
    <property type="entry name" value="GGACT"/>
    <property type="match status" value="1"/>
</dbReference>
<dbReference type="InterPro" id="IPR009288">
    <property type="entry name" value="AIG2-like_dom"/>
</dbReference>
<feature type="binding site" evidence="13">
    <location>
        <position position="332"/>
    </location>
    <ligand>
        <name>Mg(2+)</name>
        <dbReference type="ChEBI" id="CHEBI:18420"/>
        <label>1</label>
    </ligand>
</feature>
<reference evidence="16 17" key="1">
    <citation type="submission" date="2018-03" db="EMBL/GenBank/DDBJ databases">
        <authorList>
            <person name="Keele B.F."/>
        </authorList>
    </citation>
    <scope>NUCLEOTIDE SEQUENCE [LARGE SCALE GENOMIC DNA]</scope>
    <source>
        <strain evidence="16 17">CeCT 8812</strain>
    </source>
</reference>
<feature type="binding site" evidence="13">
    <location>
        <position position="264"/>
    </location>
    <ligand>
        <name>Mg(2+)</name>
        <dbReference type="ChEBI" id="CHEBI:18420"/>
        <label>1</label>
    </ligand>
</feature>
<evidence type="ECO:0000256" key="13">
    <source>
        <dbReference type="PIRSR" id="PIRSR604385-2"/>
    </source>
</evidence>
<feature type="domain" description="Nudix hydrolase" evidence="15">
    <location>
        <begin position="222"/>
        <end position="361"/>
    </location>
</feature>
<feature type="short sequence motif" description="Nudix box" evidence="14">
    <location>
        <begin position="265"/>
        <end position="287"/>
    </location>
</feature>
<evidence type="ECO:0000256" key="9">
    <source>
        <dbReference type="ARBA" id="ARBA00030162"/>
    </source>
</evidence>
<evidence type="ECO:0000256" key="11">
    <source>
        <dbReference type="ARBA" id="ARBA00033056"/>
    </source>
</evidence>
<dbReference type="OrthoDB" id="5292471at2"/>
<dbReference type="PROSITE" id="PS00893">
    <property type="entry name" value="NUDIX_BOX"/>
    <property type="match status" value="1"/>
</dbReference>
<comment type="similarity">
    <text evidence="2">Belongs to the Nudix hydrolase family. NudF subfamily.</text>
</comment>
<dbReference type="InterPro" id="IPR036568">
    <property type="entry name" value="GGCT-like_sf"/>
</dbReference>
<dbReference type="InterPro" id="IPR000086">
    <property type="entry name" value="NUDIX_hydrolase_dom"/>
</dbReference>
<evidence type="ECO:0000256" key="2">
    <source>
        <dbReference type="ARBA" id="ARBA00007482"/>
    </source>
</evidence>
<evidence type="ECO:0000256" key="4">
    <source>
        <dbReference type="ARBA" id="ARBA00013297"/>
    </source>
</evidence>
<dbReference type="InterPro" id="IPR015797">
    <property type="entry name" value="NUDIX_hydrolase-like_dom_sf"/>
</dbReference>
<evidence type="ECO:0000256" key="10">
    <source>
        <dbReference type="ARBA" id="ARBA00030308"/>
    </source>
</evidence>
<evidence type="ECO:0000259" key="15">
    <source>
        <dbReference type="PROSITE" id="PS51462"/>
    </source>
</evidence>
<sequence length="378" mass="41758">MARNLFFYGTLRDAETREIVLGPYAGAVKVSPATLPDHAARAVVGEDYPVIVKEPGARAEGVVVRDIPEGAVARLSYFEDEFDYALEHTLADTPDGPVEVEVFYVRGTHLQVGDAWDFAAWSARQQAAFAECARGLMALYGKVPDEEVDRIWPGIRFRAYARARARAERVPARYSSDLTLSDVEIAARSEPYVDYFAIEALTLSHKRFDGSVEGPVDRAVFVTGDAVCALPYDPVRDEVLLIEQLRIGPVARCDGHPWLLEPVAGRVDRVETSAETARREMLEETGLSAGRLEELPPFYSSPGVISEQLTCFIAEADLSNAGGVHGLESEAEDIRSIRVPVADLRALLASGEVRNGPLHLLILHLLLHHDRLRTMWRD</sequence>
<feature type="binding site" evidence="13">
    <location>
        <position position="280"/>
    </location>
    <ligand>
        <name>Mg(2+)</name>
        <dbReference type="ChEBI" id="CHEBI:18420"/>
        <label>1</label>
    </ligand>
</feature>
<dbReference type="Pfam" id="PF00293">
    <property type="entry name" value="NUDIX"/>
    <property type="match status" value="1"/>
</dbReference>
<dbReference type="EMBL" id="OMKW01000003">
    <property type="protein sequence ID" value="SPF30058.1"/>
    <property type="molecule type" value="Genomic_DNA"/>
</dbReference>
<dbReference type="InterPro" id="IPR013024">
    <property type="entry name" value="GGCT-like"/>
</dbReference>
<dbReference type="RefSeq" id="WP_108782783.1">
    <property type="nucleotide sequence ID" value="NZ_OMKW01000003.1"/>
</dbReference>
<dbReference type="AlphaFoldDB" id="A0A2R8ADC2"/>
<keyword evidence="7 13" id="KW-0460">Magnesium</keyword>
<dbReference type="CDD" id="cd24155">
    <property type="entry name" value="NUDIX_ADPRase"/>
    <property type="match status" value="1"/>
</dbReference>
<feature type="binding site" evidence="13">
    <location>
        <position position="284"/>
    </location>
    <ligand>
        <name>Mg(2+)</name>
        <dbReference type="ChEBI" id="CHEBI:18420"/>
        <label>1</label>
    </ligand>
</feature>
<dbReference type="NCBIfam" id="TIGR00052">
    <property type="entry name" value="nudix-type nucleoside diphosphatase, YffH/AdpP family"/>
    <property type="match status" value="1"/>
</dbReference>
<dbReference type="GO" id="GO:0019693">
    <property type="term" value="P:ribose phosphate metabolic process"/>
    <property type="evidence" value="ECO:0007669"/>
    <property type="project" value="TreeGrafter"/>
</dbReference>
<keyword evidence="17" id="KW-1185">Reference proteome</keyword>
<dbReference type="SUPFAM" id="SSF110857">
    <property type="entry name" value="Gamma-glutamyl cyclotransferase-like"/>
    <property type="match status" value="1"/>
</dbReference>
<keyword evidence="5 13" id="KW-0479">Metal-binding</keyword>
<dbReference type="InterPro" id="IPR020084">
    <property type="entry name" value="NUDIX_hydrolase_CS"/>
</dbReference>
<dbReference type="GO" id="GO:0005829">
    <property type="term" value="C:cytosol"/>
    <property type="evidence" value="ECO:0007669"/>
    <property type="project" value="TreeGrafter"/>
</dbReference>
<evidence type="ECO:0000313" key="16">
    <source>
        <dbReference type="EMBL" id="SPF30058.1"/>
    </source>
</evidence>
<name>A0A2R8ADC2_9RHOB</name>
<evidence type="ECO:0000256" key="6">
    <source>
        <dbReference type="ARBA" id="ARBA00022801"/>
    </source>
</evidence>
<keyword evidence="6 16" id="KW-0378">Hydrolase</keyword>
<gene>
    <name evidence="16" type="primary">nudF</name>
    <name evidence="16" type="ORF">POI8812_02388</name>
</gene>
<dbReference type="GO" id="GO:0019144">
    <property type="term" value="F:ADP-sugar diphosphatase activity"/>
    <property type="evidence" value="ECO:0007669"/>
    <property type="project" value="TreeGrafter"/>
</dbReference>
<proteinExistence type="inferred from homology"/>
<evidence type="ECO:0000256" key="12">
    <source>
        <dbReference type="ARBA" id="ARBA00049546"/>
    </source>
</evidence>
<dbReference type="CDD" id="cd06661">
    <property type="entry name" value="GGCT_like"/>
    <property type="match status" value="1"/>
</dbReference>
<accession>A0A2R8ADC2</accession>
<evidence type="ECO:0000256" key="7">
    <source>
        <dbReference type="ARBA" id="ARBA00022842"/>
    </source>
</evidence>
<dbReference type="SUPFAM" id="SSF55811">
    <property type="entry name" value="Nudix"/>
    <property type="match status" value="1"/>
</dbReference>
<dbReference type="GO" id="GO:0046872">
    <property type="term" value="F:metal ion binding"/>
    <property type="evidence" value="ECO:0007669"/>
    <property type="project" value="UniProtKB-KW"/>
</dbReference>
<dbReference type="Gene3D" id="3.90.79.10">
    <property type="entry name" value="Nucleoside Triphosphate Pyrophosphohydrolase"/>
    <property type="match status" value="1"/>
</dbReference>
<comment type="function">
    <text evidence="8">Acts on ADP-mannose and ADP-glucose as well as ADP-ribose. Prevents glycogen biosynthesis. The reaction catalyzed by this enzyme is a limiting step of the gluconeogenic process.</text>
</comment>
<evidence type="ECO:0000256" key="3">
    <source>
        <dbReference type="ARBA" id="ARBA00012453"/>
    </source>
</evidence>
<dbReference type="GO" id="GO:0047631">
    <property type="term" value="F:ADP-ribose diphosphatase activity"/>
    <property type="evidence" value="ECO:0007669"/>
    <property type="project" value="UniProtKB-EC"/>
</dbReference>
<dbReference type="GO" id="GO:0006753">
    <property type="term" value="P:nucleoside phosphate metabolic process"/>
    <property type="evidence" value="ECO:0007669"/>
    <property type="project" value="TreeGrafter"/>
</dbReference>